<dbReference type="PANTHER" id="PTHR11586:SF37">
    <property type="entry name" value="TRNA-BINDING DOMAIN-CONTAINING PROTEIN"/>
    <property type="match status" value="1"/>
</dbReference>
<evidence type="ECO:0000313" key="6">
    <source>
        <dbReference type="Proteomes" id="UP000298517"/>
    </source>
</evidence>
<sequence>MKPEITFDDFRKVDIRTGTIIEVTDFPKAHKPAYQLTIAFGDLGIKKSSAQITGLYTKKDLLQKQIVAIVNFKKKQIANFLSECLVLGVANNNGEIVLLKASKKALKNGKQVN</sequence>
<evidence type="ECO:0000313" key="5">
    <source>
        <dbReference type="EMBL" id="TEW71852.1"/>
    </source>
</evidence>
<dbReference type="InterPro" id="IPR008231">
    <property type="entry name" value="CsaA"/>
</dbReference>
<protein>
    <submittedName>
        <fullName evidence="5">tRNA-binding protein</fullName>
    </submittedName>
</protein>
<accession>A0A4Y8AQE5</accession>
<evidence type="ECO:0000256" key="3">
    <source>
        <dbReference type="PROSITE-ProRule" id="PRU00209"/>
    </source>
</evidence>
<gene>
    <name evidence="5" type="ORF">E2488_15400</name>
</gene>
<dbReference type="AlphaFoldDB" id="A0A4Y8AQE5"/>
<dbReference type="FunFam" id="2.40.50.140:FF:000165">
    <property type="entry name" value="Chaperone CsaA"/>
    <property type="match status" value="1"/>
</dbReference>
<dbReference type="InterPro" id="IPR002547">
    <property type="entry name" value="tRNA-bd_dom"/>
</dbReference>
<proteinExistence type="predicted"/>
<dbReference type="PROSITE" id="PS50886">
    <property type="entry name" value="TRBD"/>
    <property type="match status" value="1"/>
</dbReference>
<keyword evidence="1 3" id="KW-0820">tRNA-binding</keyword>
<dbReference type="CDD" id="cd02798">
    <property type="entry name" value="tRNA_bind_CsaA"/>
    <property type="match status" value="1"/>
</dbReference>
<dbReference type="NCBIfam" id="TIGR02222">
    <property type="entry name" value="chap_CsaA"/>
    <property type="match status" value="1"/>
</dbReference>
<dbReference type="PANTHER" id="PTHR11586">
    <property type="entry name" value="TRNA-AMINOACYLATION COFACTOR ARC1 FAMILY MEMBER"/>
    <property type="match status" value="1"/>
</dbReference>
<dbReference type="SUPFAM" id="SSF50249">
    <property type="entry name" value="Nucleic acid-binding proteins"/>
    <property type="match status" value="1"/>
</dbReference>
<dbReference type="NCBIfam" id="NF007495">
    <property type="entry name" value="PRK10089.1-4"/>
    <property type="match status" value="1"/>
</dbReference>
<dbReference type="Proteomes" id="UP000298517">
    <property type="component" value="Unassembled WGS sequence"/>
</dbReference>
<name>A0A4Y8AQE5_9FLAO</name>
<evidence type="ECO:0000256" key="1">
    <source>
        <dbReference type="ARBA" id="ARBA00022555"/>
    </source>
</evidence>
<dbReference type="Gene3D" id="2.40.50.140">
    <property type="entry name" value="Nucleic acid-binding proteins"/>
    <property type="match status" value="1"/>
</dbReference>
<organism evidence="5 6">
    <name type="scientific">Gramella jeungdoensis</name>
    <dbReference type="NCBI Taxonomy" id="708091"/>
    <lineage>
        <taxon>Bacteria</taxon>
        <taxon>Pseudomonadati</taxon>
        <taxon>Bacteroidota</taxon>
        <taxon>Flavobacteriia</taxon>
        <taxon>Flavobacteriales</taxon>
        <taxon>Flavobacteriaceae</taxon>
        <taxon>Christiangramia</taxon>
    </lineage>
</organism>
<dbReference type="RefSeq" id="WP_134249304.1">
    <property type="nucleotide sequence ID" value="NZ_SNQI01000007.1"/>
</dbReference>
<dbReference type="GO" id="GO:0000049">
    <property type="term" value="F:tRNA binding"/>
    <property type="evidence" value="ECO:0007669"/>
    <property type="project" value="UniProtKB-UniRule"/>
</dbReference>
<dbReference type="InterPro" id="IPR012340">
    <property type="entry name" value="NA-bd_OB-fold"/>
</dbReference>
<dbReference type="NCBIfam" id="NF007494">
    <property type="entry name" value="PRK10089.1-3"/>
    <property type="match status" value="1"/>
</dbReference>
<dbReference type="OrthoDB" id="9794564at2"/>
<keyword evidence="6" id="KW-1185">Reference proteome</keyword>
<evidence type="ECO:0000256" key="2">
    <source>
        <dbReference type="ARBA" id="ARBA00022884"/>
    </source>
</evidence>
<feature type="domain" description="TRNA-binding" evidence="4">
    <location>
        <begin position="9"/>
        <end position="113"/>
    </location>
</feature>
<keyword evidence="2 3" id="KW-0694">RNA-binding</keyword>
<comment type="caution">
    <text evidence="5">The sequence shown here is derived from an EMBL/GenBank/DDBJ whole genome shotgun (WGS) entry which is preliminary data.</text>
</comment>
<reference evidence="5 6" key="1">
    <citation type="journal article" date="2011" name="J. Microbiol.">
        <title>Gramella jeungdoensis sp. nov., isolated from a solar saltern in Korea.</title>
        <authorList>
            <person name="Joung Y."/>
            <person name="Kim H."/>
            <person name="Jang T."/>
            <person name="Ahn T.S."/>
            <person name="Joh K."/>
        </authorList>
    </citation>
    <scope>NUCLEOTIDE SEQUENCE [LARGE SCALE GENOMIC DNA]</scope>
    <source>
        <strain evidence="5 6">KCTC 23123</strain>
    </source>
</reference>
<evidence type="ECO:0000259" key="4">
    <source>
        <dbReference type="PROSITE" id="PS50886"/>
    </source>
</evidence>
<dbReference type="InterPro" id="IPR051270">
    <property type="entry name" value="Tyrosine-tRNA_ligase_regulator"/>
</dbReference>
<dbReference type="EMBL" id="SNQI01000007">
    <property type="protein sequence ID" value="TEW71852.1"/>
    <property type="molecule type" value="Genomic_DNA"/>
</dbReference>
<dbReference type="Pfam" id="PF01588">
    <property type="entry name" value="tRNA_bind"/>
    <property type="match status" value="1"/>
</dbReference>